<dbReference type="Proteomes" id="UP001139408">
    <property type="component" value="Unassembled WGS sequence"/>
</dbReference>
<dbReference type="SUPFAM" id="SSF52540">
    <property type="entry name" value="P-loop containing nucleoside triphosphate hydrolases"/>
    <property type="match status" value="2"/>
</dbReference>
<dbReference type="Pfam" id="PF10593">
    <property type="entry name" value="Z1"/>
    <property type="match status" value="1"/>
</dbReference>
<protein>
    <submittedName>
        <fullName evidence="2">Z1 domain-containing protein</fullName>
    </submittedName>
</protein>
<dbReference type="InterPro" id="IPR018310">
    <property type="entry name" value="Put_endonuclease_Z1-dom"/>
</dbReference>
<dbReference type="InterPro" id="IPR027417">
    <property type="entry name" value="P-loop_NTPase"/>
</dbReference>
<organism evidence="2 3">
    <name type="scientific">Shewanella algicola</name>
    <dbReference type="NCBI Taxonomy" id="640633"/>
    <lineage>
        <taxon>Bacteria</taxon>
        <taxon>Pseudomonadati</taxon>
        <taxon>Pseudomonadota</taxon>
        <taxon>Gammaproteobacteria</taxon>
        <taxon>Alteromonadales</taxon>
        <taxon>Shewanellaceae</taxon>
        <taxon>Shewanella</taxon>
    </lineage>
</organism>
<dbReference type="EMBL" id="JAKILJ010000058">
    <property type="protein sequence ID" value="MCL1107357.1"/>
    <property type="molecule type" value="Genomic_DNA"/>
</dbReference>
<feature type="domain" description="Putative endonuclease Z1" evidence="1">
    <location>
        <begin position="409"/>
        <end position="635"/>
    </location>
</feature>
<evidence type="ECO:0000259" key="1">
    <source>
        <dbReference type="Pfam" id="PF10593"/>
    </source>
</evidence>
<dbReference type="Gene3D" id="3.40.50.300">
    <property type="entry name" value="P-loop containing nucleotide triphosphate hydrolases"/>
    <property type="match status" value="1"/>
</dbReference>
<accession>A0A9X1ZBM1</accession>
<dbReference type="AlphaFoldDB" id="A0A9X1ZBM1"/>
<comment type="caution">
    <text evidence="2">The sequence shown here is derived from an EMBL/GenBank/DDBJ whole genome shotgun (WGS) entry which is preliminary data.</text>
</comment>
<keyword evidence="3" id="KW-1185">Reference proteome</keyword>
<proteinExistence type="predicted"/>
<evidence type="ECO:0000313" key="3">
    <source>
        <dbReference type="Proteomes" id="UP001139408"/>
    </source>
</evidence>
<sequence>MEQVAIEDCTNTLFRIFNEAKASGEKVDEAFIGKTIEQLKFMLPQYKTFSEDDWKTIKFKIETNINVVIDEPPIILASPKVERWLDHKRGELEWHYWKAYKEYLIDQGRSLDIIKKTEKTIDEILDCSGDPHKEGKWNRRGLVMGNVQSGKTQNYLGLINKAIDSGYKVIVVLGGHLNELRTQTQERLDEGVIGKESKKRYESGLPIGVGKYRDENLRALYCTTTDGDFKKSVANSFGIHFSSVGGPIVFVIKKWASVLNNLYEWIAEKHSLDVEAGQKLNTQLLLIDDEADYASINTKHEKGDITAINNNIRKILSLFNRSTYIGYTATPFANIFINPDEEHINIGDDLFPADFMIRIPTPDSYVGQKHFFQSNNDTKADPVVIVDDYERLLPVKSKKDTPVGVLPESLKEAIRCYLITVAVRSLLGAPKAHNTMLINMTHLTVLQDKIAEVVDEYMDEIRNAADYALGYPLEAALGKSEAILELQHSFNKFFEINETFEDIYPHLKRAIGKTKVFAVHGKSTESLDYSAYKTNGLSAIVIGGHKLSRGLTLEGLTISYFTRSSKAYDTLMQMCRWFGYRPGYKDLCKLFITAESYEWYEFISDAIDELYLELGRMSEQKKTPGEFGLKVREHPPPVSG</sequence>
<name>A0A9X1ZBM1_9GAMM</name>
<dbReference type="RefSeq" id="WP_188926781.1">
    <property type="nucleotide sequence ID" value="NZ_BMQI01000056.1"/>
</dbReference>
<reference evidence="2" key="1">
    <citation type="submission" date="2022-01" db="EMBL/GenBank/DDBJ databases">
        <title>Whole genome-based taxonomy of the Shewanellaceae.</title>
        <authorList>
            <person name="Martin-Rodriguez A.J."/>
        </authorList>
    </citation>
    <scope>NUCLEOTIDE SEQUENCE</scope>
    <source>
        <strain evidence="2">DSM 23803</strain>
    </source>
</reference>
<gene>
    <name evidence="2" type="ORF">L2749_19250</name>
</gene>
<evidence type="ECO:0000313" key="2">
    <source>
        <dbReference type="EMBL" id="MCL1107357.1"/>
    </source>
</evidence>